<name>A0AAP0JF91_9MAGN</name>
<comment type="caution">
    <text evidence="2">The sequence shown here is derived from an EMBL/GenBank/DDBJ whole genome shotgun (WGS) entry which is preliminary data.</text>
</comment>
<protein>
    <submittedName>
        <fullName evidence="2">Uncharacterized protein</fullName>
    </submittedName>
</protein>
<evidence type="ECO:0000313" key="2">
    <source>
        <dbReference type="EMBL" id="KAK9132949.1"/>
    </source>
</evidence>
<evidence type="ECO:0000313" key="3">
    <source>
        <dbReference type="Proteomes" id="UP001419268"/>
    </source>
</evidence>
<reference evidence="2 3" key="1">
    <citation type="submission" date="2024-01" db="EMBL/GenBank/DDBJ databases">
        <title>Genome assemblies of Stephania.</title>
        <authorList>
            <person name="Yang L."/>
        </authorList>
    </citation>
    <scope>NUCLEOTIDE SEQUENCE [LARGE SCALE GENOMIC DNA]</scope>
    <source>
        <strain evidence="2">JXDWG</strain>
        <tissue evidence="2">Leaf</tissue>
    </source>
</reference>
<accession>A0AAP0JF91</accession>
<organism evidence="2 3">
    <name type="scientific">Stephania cephalantha</name>
    <dbReference type="NCBI Taxonomy" id="152367"/>
    <lineage>
        <taxon>Eukaryota</taxon>
        <taxon>Viridiplantae</taxon>
        <taxon>Streptophyta</taxon>
        <taxon>Embryophyta</taxon>
        <taxon>Tracheophyta</taxon>
        <taxon>Spermatophyta</taxon>
        <taxon>Magnoliopsida</taxon>
        <taxon>Ranunculales</taxon>
        <taxon>Menispermaceae</taxon>
        <taxon>Menispermoideae</taxon>
        <taxon>Cissampelideae</taxon>
        <taxon>Stephania</taxon>
    </lineage>
</organism>
<feature type="region of interest" description="Disordered" evidence="1">
    <location>
        <begin position="1"/>
        <end position="28"/>
    </location>
</feature>
<keyword evidence="3" id="KW-1185">Reference proteome</keyword>
<dbReference type="EMBL" id="JBBNAG010000005">
    <property type="protein sequence ID" value="KAK9132949.1"/>
    <property type="molecule type" value="Genomic_DNA"/>
</dbReference>
<dbReference type="AlphaFoldDB" id="A0AAP0JF91"/>
<feature type="compositionally biased region" description="Polar residues" evidence="1">
    <location>
        <begin position="1"/>
        <end position="20"/>
    </location>
</feature>
<proteinExistence type="predicted"/>
<sequence>MMRINEVTQHSDTLYHTMPQSREDYPQDSHCTVSQKFAHIRAFLPSLQQHLVSSIH</sequence>
<gene>
    <name evidence="2" type="ORF">Scep_012477</name>
</gene>
<evidence type="ECO:0000256" key="1">
    <source>
        <dbReference type="SAM" id="MobiDB-lite"/>
    </source>
</evidence>
<dbReference type="Proteomes" id="UP001419268">
    <property type="component" value="Unassembled WGS sequence"/>
</dbReference>